<comment type="caution">
    <text evidence="1">The sequence shown here is derived from an EMBL/GenBank/DDBJ whole genome shotgun (WGS) entry which is preliminary data.</text>
</comment>
<dbReference type="Proteomes" id="UP001152607">
    <property type="component" value="Unassembled WGS sequence"/>
</dbReference>
<sequence>MGQYWKVGSIDRRSHLENHFGVKLGDILMNGILAGLVPLLSVPEFSPKVDAKAQTDFAAAFSRNADSPLIRLPQELINMIISECATEASDLVALALTCGVLFRMSAPFLRDVFTQSAAWAGDRLICLGDYANGSPASVDKQEIDDWLDSLKSRHGVTSDDLEFETHNPIYNMIGENTTSLRAPMPPFKTGKESQAEWKKIEKDFEMTGQRPPERWAQDRKSWSSHYQIMKRRHERGEGQSKLDILEEDARQLGYTRELNFLPETFRFPIVSRVGAEAFGRTIRMMAPLHPSALFLRNLSRKQFVHWRKREGESMNRLGQAICSQICWTSDPSGCYWGMKSQWAGDRLDIRGSAAWVPEAEGWTDVTKTVEQLLVDMDED</sequence>
<evidence type="ECO:0000313" key="1">
    <source>
        <dbReference type="EMBL" id="CAI6334408.1"/>
    </source>
</evidence>
<dbReference type="AlphaFoldDB" id="A0A9W4UHI2"/>
<evidence type="ECO:0000313" key="2">
    <source>
        <dbReference type="Proteomes" id="UP001152607"/>
    </source>
</evidence>
<keyword evidence="2" id="KW-1185">Reference proteome</keyword>
<proteinExistence type="predicted"/>
<dbReference type="OrthoDB" id="2588098at2759"/>
<gene>
    <name evidence="1" type="ORF">PDIGIT_LOCUS7466</name>
</gene>
<reference evidence="1" key="1">
    <citation type="submission" date="2023-01" db="EMBL/GenBank/DDBJ databases">
        <authorList>
            <person name="Van Ghelder C."/>
            <person name="Rancurel C."/>
        </authorList>
    </citation>
    <scope>NUCLEOTIDE SEQUENCE</scope>
    <source>
        <strain evidence="1">CNCM I-4278</strain>
    </source>
</reference>
<protein>
    <submittedName>
        <fullName evidence="1">Uncharacterized protein</fullName>
    </submittedName>
</protein>
<organism evidence="1 2">
    <name type="scientific">Periconia digitata</name>
    <dbReference type="NCBI Taxonomy" id="1303443"/>
    <lineage>
        <taxon>Eukaryota</taxon>
        <taxon>Fungi</taxon>
        <taxon>Dikarya</taxon>
        <taxon>Ascomycota</taxon>
        <taxon>Pezizomycotina</taxon>
        <taxon>Dothideomycetes</taxon>
        <taxon>Pleosporomycetidae</taxon>
        <taxon>Pleosporales</taxon>
        <taxon>Massarineae</taxon>
        <taxon>Periconiaceae</taxon>
        <taxon>Periconia</taxon>
    </lineage>
</organism>
<dbReference type="EMBL" id="CAOQHR010000005">
    <property type="protein sequence ID" value="CAI6334408.1"/>
    <property type="molecule type" value="Genomic_DNA"/>
</dbReference>
<name>A0A9W4UHI2_9PLEO</name>
<accession>A0A9W4UHI2</accession>